<comment type="caution">
    <text evidence="1">The sequence shown here is derived from an EMBL/GenBank/DDBJ whole genome shotgun (WGS) entry which is preliminary data.</text>
</comment>
<dbReference type="EMBL" id="SNRW01041864">
    <property type="protein sequence ID" value="KAA6335041.1"/>
    <property type="molecule type" value="Genomic_DNA"/>
</dbReference>
<protein>
    <submittedName>
        <fullName evidence="1">Uncharacterized protein</fullName>
    </submittedName>
</protein>
<organism evidence="1 2">
    <name type="scientific">Streblomastix strix</name>
    <dbReference type="NCBI Taxonomy" id="222440"/>
    <lineage>
        <taxon>Eukaryota</taxon>
        <taxon>Metamonada</taxon>
        <taxon>Preaxostyla</taxon>
        <taxon>Oxymonadida</taxon>
        <taxon>Streblomastigidae</taxon>
        <taxon>Streblomastix</taxon>
    </lineage>
</organism>
<evidence type="ECO:0000313" key="1">
    <source>
        <dbReference type="EMBL" id="KAA6335041.1"/>
    </source>
</evidence>
<dbReference type="AlphaFoldDB" id="A0A5J4RQ50"/>
<proteinExistence type="predicted"/>
<gene>
    <name evidence="1" type="ORF">EZS28_053007</name>
</gene>
<feature type="non-terminal residue" evidence="1">
    <location>
        <position position="124"/>
    </location>
</feature>
<sequence length="124" mass="14524">MRIEVLGLKWVRCTKEDEYRGLLAELVSDMKILLGNVGVLDTSQTETECQFPLFSIMRVLEEITLFFIMGRFFFREDKNVWFPTSVFVGSCYKLFLNMLINTFQQPGVLNSQPLPRYTPLQKKE</sequence>
<accession>A0A5J4RQ50</accession>
<evidence type="ECO:0000313" key="2">
    <source>
        <dbReference type="Proteomes" id="UP000324800"/>
    </source>
</evidence>
<dbReference type="Proteomes" id="UP000324800">
    <property type="component" value="Unassembled WGS sequence"/>
</dbReference>
<name>A0A5J4RQ50_9EUKA</name>
<reference evidence="1 2" key="1">
    <citation type="submission" date="2019-03" db="EMBL/GenBank/DDBJ databases">
        <title>Single cell metagenomics reveals metabolic interactions within the superorganism composed of flagellate Streblomastix strix and complex community of Bacteroidetes bacteria on its surface.</title>
        <authorList>
            <person name="Treitli S.C."/>
            <person name="Kolisko M."/>
            <person name="Husnik F."/>
            <person name="Keeling P."/>
            <person name="Hampl V."/>
        </authorList>
    </citation>
    <scope>NUCLEOTIDE SEQUENCE [LARGE SCALE GENOMIC DNA]</scope>
    <source>
        <strain evidence="1">ST1C</strain>
    </source>
</reference>